<dbReference type="Pfam" id="PF00083">
    <property type="entry name" value="Sugar_tr"/>
    <property type="match status" value="1"/>
</dbReference>
<accession>A0AAJ6VM38</accession>
<dbReference type="PANTHER" id="PTHR48021:SF39">
    <property type="entry name" value="MAJOR FACILITATOR SUPERFAMILY (MFS) PROFILE DOMAIN-CONTAINING PROTEIN"/>
    <property type="match status" value="1"/>
</dbReference>
<dbReference type="InterPro" id="IPR005829">
    <property type="entry name" value="Sugar_transporter_CS"/>
</dbReference>
<dbReference type="KEGG" id="csol:105360016"/>
<keyword evidence="2 5" id="KW-0812">Transmembrane</keyword>
<keyword evidence="3 5" id="KW-1133">Transmembrane helix</keyword>
<dbReference type="Gene3D" id="1.20.1250.20">
    <property type="entry name" value="MFS general substrate transporter like domains"/>
    <property type="match status" value="1"/>
</dbReference>
<feature type="transmembrane region" description="Helical" evidence="5">
    <location>
        <begin position="289"/>
        <end position="319"/>
    </location>
</feature>
<evidence type="ECO:0000256" key="4">
    <source>
        <dbReference type="ARBA" id="ARBA00023136"/>
    </source>
</evidence>
<dbReference type="PROSITE" id="PS50850">
    <property type="entry name" value="MFS"/>
    <property type="match status" value="1"/>
</dbReference>
<feature type="transmembrane region" description="Helical" evidence="5">
    <location>
        <begin position="107"/>
        <end position="126"/>
    </location>
</feature>
<dbReference type="PROSITE" id="PS00217">
    <property type="entry name" value="SUGAR_TRANSPORT_2"/>
    <property type="match status" value="1"/>
</dbReference>
<reference evidence="8" key="1">
    <citation type="submission" date="2025-08" db="UniProtKB">
        <authorList>
            <consortium name="RefSeq"/>
        </authorList>
    </citation>
    <scope>IDENTIFICATION</scope>
</reference>
<dbReference type="InterPro" id="IPR036259">
    <property type="entry name" value="MFS_trans_sf"/>
</dbReference>
<dbReference type="SUPFAM" id="SSF103473">
    <property type="entry name" value="MFS general substrate transporter"/>
    <property type="match status" value="1"/>
</dbReference>
<feature type="transmembrane region" description="Helical" evidence="5">
    <location>
        <begin position="6"/>
        <end position="29"/>
    </location>
</feature>
<dbReference type="PANTHER" id="PTHR48021">
    <property type="match status" value="1"/>
</dbReference>
<evidence type="ECO:0000256" key="3">
    <source>
        <dbReference type="ARBA" id="ARBA00022989"/>
    </source>
</evidence>
<feature type="transmembrane region" description="Helical" evidence="5">
    <location>
        <begin position="79"/>
        <end position="98"/>
    </location>
</feature>
<protein>
    <submittedName>
        <fullName evidence="8">Facilitated trehalose transporter Tret1</fullName>
    </submittedName>
</protein>
<dbReference type="InterPro" id="IPR005828">
    <property type="entry name" value="MFS_sugar_transport-like"/>
</dbReference>
<evidence type="ECO:0000259" key="6">
    <source>
        <dbReference type="PROSITE" id="PS50850"/>
    </source>
</evidence>
<dbReference type="GO" id="GO:0016020">
    <property type="term" value="C:membrane"/>
    <property type="evidence" value="ECO:0007669"/>
    <property type="project" value="UniProtKB-SubCell"/>
</dbReference>
<dbReference type="Proteomes" id="UP000695007">
    <property type="component" value="Unplaced"/>
</dbReference>
<feature type="domain" description="Major facilitator superfamily (MFS) profile" evidence="6">
    <location>
        <begin position="36"/>
        <end position="414"/>
    </location>
</feature>
<organism evidence="7 8">
    <name type="scientific">Ceratosolen solmsi marchali</name>
    <dbReference type="NCBI Taxonomy" id="326594"/>
    <lineage>
        <taxon>Eukaryota</taxon>
        <taxon>Metazoa</taxon>
        <taxon>Ecdysozoa</taxon>
        <taxon>Arthropoda</taxon>
        <taxon>Hexapoda</taxon>
        <taxon>Insecta</taxon>
        <taxon>Pterygota</taxon>
        <taxon>Neoptera</taxon>
        <taxon>Endopterygota</taxon>
        <taxon>Hymenoptera</taxon>
        <taxon>Apocrita</taxon>
        <taxon>Proctotrupomorpha</taxon>
        <taxon>Chalcidoidea</taxon>
        <taxon>Agaonidae</taxon>
        <taxon>Agaoninae</taxon>
        <taxon>Ceratosolen</taxon>
    </lineage>
</organism>
<dbReference type="AlphaFoldDB" id="A0AAJ6VM38"/>
<name>A0AAJ6VM38_9HYME</name>
<evidence type="ECO:0000313" key="8">
    <source>
        <dbReference type="RefSeq" id="XP_011495090.1"/>
    </source>
</evidence>
<proteinExistence type="predicted"/>
<feature type="transmembrane region" description="Helical" evidence="5">
    <location>
        <begin position="132"/>
        <end position="153"/>
    </location>
</feature>
<keyword evidence="4 5" id="KW-0472">Membrane</keyword>
<feature type="transmembrane region" description="Helical" evidence="5">
    <location>
        <begin position="165"/>
        <end position="183"/>
    </location>
</feature>
<dbReference type="InterPro" id="IPR050549">
    <property type="entry name" value="MFS_Trehalose_Transporter"/>
</dbReference>
<feature type="transmembrane region" description="Helical" evidence="5">
    <location>
        <begin position="36"/>
        <end position="59"/>
    </location>
</feature>
<evidence type="ECO:0000256" key="5">
    <source>
        <dbReference type="SAM" id="Phobius"/>
    </source>
</evidence>
<dbReference type="InterPro" id="IPR020846">
    <property type="entry name" value="MFS_dom"/>
</dbReference>
<evidence type="ECO:0000313" key="7">
    <source>
        <dbReference type="Proteomes" id="UP000695007"/>
    </source>
</evidence>
<dbReference type="GeneID" id="105360016"/>
<dbReference type="GO" id="GO:0022857">
    <property type="term" value="F:transmembrane transporter activity"/>
    <property type="evidence" value="ECO:0007669"/>
    <property type="project" value="InterPro"/>
</dbReference>
<comment type="subcellular location">
    <subcellularLocation>
        <location evidence="1">Membrane</location>
        <topology evidence="1">Multi-pass membrane protein</topology>
    </subcellularLocation>
</comment>
<keyword evidence="7" id="KW-1185">Reference proteome</keyword>
<dbReference type="RefSeq" id="XP_011495090.1">
    <property type="nucleotide sequence ID" value="XM_011496788.1"/>
</dbReference>
<evidence type="ECO:0000256" key="2">
    <source>
        <dbReference type="ARBA" id="ARBA00022692"/>
    </source>
</evidence>
<feature type="transmembrane region" description="Helical" evidence="5">
    <location>
        <begin position="331"/>
        <end position="362"/>
    </location>
</feature>
<gene>
    <name evidence="8" type="primary">LOC105360016</name>
</gene>
<sequence length="414" mass="46530">MYSISWKYLQCSAFISIIKSLIIIYTVFVREALPQFLAVGAKNLLLLTFGSSLGFATILIPELQKSNAVILVTLEEITWIGSINLFLLPLGGFASGVVSQKLGRRRTMMISTIPFIIAWIIFYNAVSNNMLFIAQALTGLTGGLLEAPVLTYVAEVTQPHLRGMLSATSTMAVMCGVFTQMLTGSLVEWRTVALINLIYPILCFISLYLVPESPTWLAGQGHFQKAEKSLCWLRGWVNPEDVKEEFQDLCRNFQKSINMTSIHSITLKNNIKKQESAKKIWEPYLKKTFYLPFSIVALTFFVNAFGGVMVLQVFAVVILDELKTPIDKYQGIVIIGIAQVVGTMICVFIIHFTGLISLHFILPETEGRTLKEIENHFAGVYNLKNNSNKKNLNFKEKWAIDNPHTVNDELENRI</sequence>
<feature type="transmembrane region" description="Helical" evidence="5">
    <location>
        <begin position="189"/>
        <end position="210"/>
    </location>
</feature>
<evidence type="ECO:0000256" key="1">
    <source>
        <dbReference type="ARBA" id="ARBA00004141"/>
    </source>
</evidence>